<keyword evidence="2" id="KW-1185">Reference proteome</keyword>
<comment type="caution">
    <text evidence="1">The sequence shown here is derived from an EMBL/GenBank/DDBJ whole genome shotgun (WGS) entry which is preliminary data.</text>
</comment>
<dbReference type="Pfam" id="PF11387">
    <property type="entry name" value="DUF2795"/>
    <property type="match status" value="1"/>
</dbReference>
<sequence>MAENPTDMQEVLKGAHFPARGKDLARVAEDNHASNDVVRRLQEHSKDTYNTPGDVEREVFGKG</sequence>
<name>A0A9X7JQ87_9ACTN</name>
<protein>
    <recommendedName>
        <fullName evidence="3">DUF2795 domain-containing protein</fullName>
    </recommendedName>
</protein>
<dbReference type="AlphaFoldDB" id="A0A9X7JQ87"/>
<dbReference type="RefSeq" id="WP_106676996.1">
    <property type="nucleotide sequence ID" value="NZ_PXWG01000035.1"/>
</dbReference>
<accession>A0A9X7JQ87</accession>
<dbReference type="InterPro" id="IPR021527">
    <property type="entry name" value="DUF2795"/>
</dbReference>
<organism evidence="1 2">
    <name type="scientific">Streptosporangium nondiastaticum</name>
    <dbReference type="NCBI Taxonomy" id="35764"/>
    <lineage>
        <taxon>Bacteria</taxon>
        <taxon>Bacillati</taxon>
        <taxon>Actinomycetota</taxon>
        <taxon>Actinomycetes</taxon>
        <taxon>Streptosporangiales</taxon>
        <taxon>Streptosporangiaceae</taxon>
        <taxon>Streptosporangium</taxon>
    </lineage>
</organism>
<gene>
    <name evidence="1" type="ORF">B7P34_15795</name>
</gene>
<dbReference type="EMBL" id="PXWG01000035">
    <property type="protein sequence ID" value="PSJ27807.1"/>
    <property type="molecule type" value="Genomic_DNA"/>
</dbReference>
<reference evidence="1 2" key="1">
    <citation type="submission" date="2018-03" db="EMBL/GenBank/DDBJ databases">
        <title>Chitinolytic properties of Streptosporangium nondiastaticum TBG75A20.</title>
        <authorList>
            <person name="Gayathri V."/>
            <person name="Shiburaj S."/>
        </authorList>
    </citation>
    <scope>NUCLEOTIDE SEQUENCE [LARGE SCALE GENOMIC DNA]</scope>
    <source>
        <strain evidence="1 2">TBG75A20</strain>
    </source>
</reference>
<proteinExistence type="predicted"/>
<evidence type="ECO:0008006" key="3">
    <source>
        <dbReference type="Google" id="ProtNLM"/>
    </source>
</evidence>
<evidence type="ECO:0000313" key="1">
    <source>
        <dbReference type="EMBL" id="PSJ27807.1"/>
    </source>
</evidence>
<dbReference type="OrthoDB" id="6161020at2"/>
<evidence type="ECO:0000313" key="2">
    <source>
        <dbReference type="Proteomes" id="UP000242427"/>
    </source>
</evidence>
<dbReference type="Proteomes" id="UP000242427">
    <property type="component" value="Unassembled WGS sequence"/>
</dbReference>